<accession>C0EQ61</accession>
<sequence>MTAVGWIRVMLSPCCLIQVLAARCRLNFQTAWPILTPRVWRT</sequence>
<evidence type="ECO:0000313" key="1">
    <source>
        <dbReference type="EMBL" id="EEG32817.1"/>
    </source>
</evidence>
<comment type="caution">
    <text evidence="1">The sequence shown here is derived from an EMBL/GenBank/DDBJ whole genome shotgun (WGS) entry which is preliminary data.</text>
</comment>
<dbReference type="AlphaFoldDB" id="C0EQ61"/>
<protein>
    <submittedName>
        <fullName evidence="1">Uncharacterized protein</fullName>
    </submittedName>
</protein>
<keyword evidence="2" id="KW-1185">Reference proteome</keyword>
<proteinExistence type="predicted"/>
<dbReference type="EMBL" id="ACEN01000097">
    <property type="protein sequence ID" value="EEG32817.1"/>
    <property type="molecule type" value="Genomic_DNA"/>
</dbReference>
<gene>
    <name evidence="1" type="ORF">NEIFLAOT_02103</name>
</gene>
<evidence type="ECO:0000313" key="2">
    <source>
        <dbReference type="Proteomes" id="UP000004457"/>
    </source>
</evidence>
<name>C0EQ61_NEIFL</name>
<reference evidence="1 2" key="1">
    <citation type="submission" date="2009-01" db="EMBL/GenBank/DDBJ databases">
        <authorList>
            <person name="Fulton L."/>
            <person name="Clifton S."/>
            <person name="Chinwalla A.T."/>
            <person name="Mitreva M."/>
            <person name="Sodergren E."/>
            <person name="Weinstock G."/>
            <person name="Clifton S."/>
            <person name="Dooling D.J."/>
            <person name="Fulton B."/>
            <person name="Minx P."/>
            <person name="Pepin K.H."/>
            <person name="Johnson M."/>
            <person name="Bhonagiri V."/>
            <person name="Nash W.E."/>
            <person name="Mardis E.R."/>
            <person name="Wilson R.K."/>
        </authorList>
    </citation>
    <scope>NUCLEOTIDE SEQUENCE [LARGE SCALE GENOMIC DNA]</scope>
    <source>
        <strain evidence="1 2">NRL30031/H210</strain>
    </source>
</reference>
<organism evidence="1 2">
    <name type="scientific">Neisseria flavescens NRL30031/H210</name>
    <dbReference type="NCBI Taxonomy" id="546264"/>
    <lineage>
        <taxon>Bacteria</taxon>
        <taxon>Pseudomonadati</taxon>
        <taxon>Pseudomonadota</taxon>
        <taxon>Betaproteobacteria</taxon>
        <taxon>Neisseriales</taxon>
        <taxon>Neisseriaceae</taxon>
        <taxon>Neisseria</taxon>
    </lineage>
</organism>
<dbReference type="Proteomes" id="UP000004457">
    <property type="component" value="Unassembled WGS sequence"/>
</dbReference>